<dbReference type="AlphaFoldDB" id="A0A061SH16"/>
<dbReference type="Gene3D" id="2.60.120.650">
    <property type="entry name" value="Cupin"/>
    <property type="match status" value="1"/>
</dbReference>
<name>A0A061SH16_9CHLO</name>
<evidence type="ECO:0008006" key="9">
    <source>
        <dbReference type="Google" id="ProtNLM"/>
    </source>
</evidence>
<evidence type="ECO:0000259" key="7">
    <source>
        <dbReference type="PROSITE" id="PS51184"/>
    </source>
</evidence>
<dbReference type="InterPro" id="IPR003347">
    <property type="entry name" value="JmjC_dom"/>
</dbReference>
<protein>
    <recommendedName>
        <fullName evidence="9">MYND-type domain-containing protein</fullName>
    </recommendedName>
</protein>
<gene>
    <name evidence="8" type="ORF">TSPGSL018_5903</name>
</gene>
<dbReference type="PROSITE" id="PS50865">
    <property type="entry name" value="ZF_MYND_2"/>
    <property type="match status" value="1"/>
</dbReference>
<evidence type="ECO:0000256" key="1">
    <source>
        <dbReference type="ARBA" id="ARBA00022723"/>
    </source>
</evidence>
<organism evidence="8">
    <name type="scientific">Tetraselmis sp. GSL018</name>
    <dbReference type="NCBI Taxonomy" id="582737"/>
    <lineage>
        <taxon>Eukaryota</taxon>
        <taxon>Viridiplantae</taxon>
        <taxon>Chlorophyta</taxon>
        <taxon>core chlorophytes</taxon>
        <taxon>Chlorodendrophyceae</taxon>
        <taxon>Chlorodendrales</taxon>
        <taxon>Chlorodendraceae</taxon>
        <taxon>Tetraselmis</taxon>
    </lineage>
</organism>
<evidence type="ECO:0000256" key="2">
    <source>
        <dbReference type="ARBA" id="ARBA00022771"/>
    </source>
</evidence>
<feature type="region of interest" description="Disordered" evidence="5">
    <location>
        <begin position="508"/>
        <end position="531"/>
    </location>
</feature>
<feature type="compositionally biased region" description="Low complexity" evidence="5">
    <location>
        <begin position="422"/>
        <end position="434"/>
    </location>
</feature>
<dbReference type="Pfam" id="PF01753">
    <property type="entry name" value="zf-MYND"/>
    <property type="match status" value="1"/>
</dbReference>
<evidence type="ECO:0000256" key="5">
    <source>
        <dbReference type="SAM" id="MobiDB-lite"/>
    </source>
</evidence>
<accession>A0A061SH16</accession>
<sequence>GNGCHYSDLSLGSIAEYFGYLRAVSSGAGGAPGVQKASLKNGINVPRKVIAEDCPVPELLAELHRRSRIRLRDMMGRRTSRLFISSKGFHGRCHFDRFGYAFFSVQVKGAKRWFLYGANSLPLARSEAFDNAPTEDFTREEVQRRYGAAAASVGPGDMLFLPPYTYHSVLHEGEWNVHLDYACLPDEVWASHNRELPLALQDIAGMLGSRILLCYGLPTLLGDRQRAALLQADLMAGAFEEDEAVLAQRALIAKGGADVERALRSAVLSASGAGMAALVLESCIACSAAMPTPYALFAALAILGYQLQELSSAEGLIENVELVKSQVLAGTIAYGGPAPASGAAGSQALEREARRALADAAAWTARPPSECEPASGDEELPDGPVERMVLSLATAFDRMRSAPGTAGGSPDPAPHESGGGAEAANAAGVAEGAEQCPAAPTPTEPKPSLEKHPRGVLCAWQGCPTREPLREFSACGRCGRAVYCSEQCQAAHWEASHSAECRAPEALEAKAKEPAEGAPEAEEEEEQPALPDLKIPTPFAEEKLCGLMPELRAWVLHLARHFTAPRPKGQPEVTLPAAFVLREEESTGFIRPVVCEMQTEPSAMTVCTRWALTDNNGVAVFVLAPVRKGTKLAKGEWLLGSGVLVQICSSRTNLAFFLEGEASRQLQPAVDYPADNTGPLLLIEQLETAFTGTLNQWILSN</sequence>
<evidence type="ECO:0000256" key="3">
    <source>
        <dbReference type="ARBA" id="ARBA00022833"/>
    </source>
</evidence>
<keyword evidence="2 4" id="KW-0863">Zinc-finger</keyword>
<reference evidence="8" key="1">
    <citation type="submission" date="2014-05" db="EMBL/GenBank/DDBJ databases">
        <title>The transcriptome of the halophilic microalga Tetraselmis sp. GSL018 isolated from the Great Salt Lake, Utah.</title>
        <authorList>
            <person name="Jinkerson R.E."/>
            <person name="D'Adamo S."/>
            <person name="Posewitz M.C."/>
        </authorList>
    </citation>
    <scope>NUCLEOTIDE SEQUENCE</scope>
    <source>
        <strain evidence="8">GSL018</strain>
    </source>
</reference>
<feature type="region of interest" description="Disordered" evidence="5">
    <location>
        <begin position="359"/>
        <end position="383"/>
    </location>
</feature>
<feature type="region of interest" description="Disordered" evidence="5">
    <location>
        <begin position="400"/>
        <end position="452"/>
    </location>
</feature>
<proteinExistence type="predicted"/>
<feature type="non-terminal residue" evidence="8">
    <location>
        <position position="1"/>
    </location>
</feature>
<evidence type="ECO:0000259" key="6">
    <source>
        <dbReference type="PROSITE" id="PS50865"/>
    </source>
</evidence>
<dbReference type="SUPFAM" id="SSF144232">
    <property type="entry name" value="HIT/MYND zinc finger-like"/>
    <property type="match status" value="1"/>
</dbReference>
<dbReference type="GO" id="GO:0008270">
    <property type="term" value="F:zinc ion binding"/>
    <property type="evidence" value="ECO:0007669"/>
    <property type="project" value="UniProtKB-KW"/>
</dbReference>
<dbReference type="Pfam" id="PF08007">
    <property type="entry name" value="JmjC_2"/>
    <property type="match status" value="1"/>
</dbReference>
<dbReference type="PROSITE" id="PS51184">
    <property type="entry name" value="JMJC"/>
    <property type="match status" value="1"/>
</dbReference>
<keyword evidence="1" id="KW-0479">Metal-binding</keyword>
<dbReference type="SUPFAM" id="SSF51197">
    <property type="entry name" value="Clavaminate synthase-like"/>
    <property type="match status" value="1"/>
</dbReference>
<feature type="domain" description="JmjC" evidence="7">
    <location>
        <begin position="55"/>
        <end position="200"/>
    </location>
</feature>
<evidence type="ECO:0000256" key="4">
    <source>
        <dbReference type="PROSITE-ProRule" id="PRU00134"/>
    </source>
</evidence>
<keyword evidence="3" id="KW-0862">Zinc</keyword>
<dbReference type="InterPro" id="IPR002893">
    <property type="entry name" value="Znf_MYND"/>
</dbReference>
<dbReference type="Gene3D" id="6.10.140.2220">
    <property type="match status" value="1"/>
</dbReference>
<dbReference type="EMBL" id="GBEZ01002724">
    <property type="protein sequence ID" value="JAC82354.1"/>
    <property type="molecule type" value="Transcribed_RNA"/>
</dbReference>
<evidence type="ECO:0000313" key="8">
    <source>
        <dbReference type="EMBL" id="JAC82354.1"/>
    </source>
</evidence>
<feature type="domain" description="MYND-type" evidence="6">
    <location>
        <begin position="458"/>
        <end position="501"/>
    </location>
</feature>
<dbReference type="PROSITE" id="PS01360">
    <property type="entry name" value="ZF_MYND_1"/>
    <property type="match status" value="1"/>
</dbReference>